<evidence type="ECO:0000256" key="1">
    <source>
        <dbReference type="ARBA" id="ARBA00022676"/>
    </source>
</evidence>
<dbReference type="SUPFAM" id="SSF48452">
    <property type="entry name" value="TPR-like"/>
    <property type="match status" value="1"/>
</dbReference>
<dbReference type="OrthoDB" id="9790710at2"/>
<evidence type="ECO:0000313" key="4">
    <source>
        <dbReference type="EMBL" id="CUH82684.1"/>
    </source>
</evidence>
<dbReference type="Pfam" id="PF00534">
    <property type="entry name" value="Glycos_transf_1"/>
    <property type="match status" value="1"/>
</dbReference>
<evidence type="ECO:0000256" key="2">
    <source>
        <dbReference type="ARBA" id="ARBA00022679"/>
    </source>
</evidence>
<dbReference type="PANTHER" id="PTHR12526">
    <property type="entry name" value="GLYCOSYLTRANSFERASE"/>
    <property type="match status" value="1"/>
</dbReference>
<dbReference type="AlphaFoldDB" id="A0A0P1H2G7"/>
<keyword evidence="5" id="KW-1185">Reference proteome</keyword>
<reference evidence="4 5" key="1">
    <citation type="submission" date="2015-09" db="EMBL/GenBank/DDBJ databases">
        <authorList>
            <consortium name="Swine Surveillance"/>
        </authorList>
    </citation>
    <scope>NUCLEOTIDE SEQUENCE [LARGE SCALE GENOMIC DNA]</scope>
    <source>
        <strain evidence="4 5">CECT 7648</strain>
    </source>
</reference>
<dbReference type="GO" id="GO:0016757">
    <property type="term" value="F:glycosyltransferase activity"/>
    <property type="evidence" value="ECO:0007669"/>
    <property type="project" value="UniProtKB-KW"/>
</dbReference>
<dbReference type="Proteomes" id="UP000054935">
    <property type="component" value="Unassembled WGS sequence"/>
</dbReference>
<proteinExistence type="predicted"/>
<dbReference type="Gene3D" id="3.40.50.2000">
    <property type="entry name" value="Glycogen Phosphorylase B"/>
    <property type="match status" value="2"/>
</dbReference>
<feature type="domain" description="Glycosyl transferase family 1" evidence="3">
    <location>
        <begin position="582"/>
        <end position="724"/>
    </location>
</feature>
<sequence>MNARSDTPSGEADQDYGRLRRALVQLCAQKAYIEAILRLEASDLPVDEVTELWEYLERQLAETGEERLAATVRARLAQAGRYTPQMALADAREALGKGQPARAARILQAAFGADDLPAPAARMLAQALTQTAHPQAVDGLRALADNDSDMALMTVDALRGQERLHEAQDRCRSAAERFPSDARFRVRLARIAAALNRWDEALAGWMALAQDPNADRATSLGNAVRLLIRLERTGQAADCFAEFLHAEPSLPDLVQVARALGLEEVASSAIQQAVLAGAPPLPEWPALAEQLLDTGRLGEALWLDGEGLPVGKTAQEALSTARRLLPERVSQIDSWRAAQQLTSPEALLPFPPWFGLRRPAPDRPLNQLRVLLVNAGLGSGGAERQFVMLVRALLRAGLRADQIDVALFSLSADRGRAHFLADLQATGVTLHDLQTRTRTHLAAEPDFRDRMQLLPSPLRQDVAALDDLVGTLRPDILHGWQDRASLAAGFVGAHHGTGRIVLSARNMQPALRDRHNRVDDRPLYRALCSLPNVSLSANAAAAARDYEAWLELAPGSVATINNALDFDRFSLRPHQTGSEVVTIVGVFRLAANKQPLLWLDTVRRLQRMSTKRIVPRMVGSGPLAEQVLSHAKAIGLEDLTLDGGLSDPSEIYGEADVILLMSRIEGTPNVLLEAQAMGIAAAACDVGGVAEALMPQGPAAGLLLPPSPSPEDAAQRIAEWLPQALEAPRHLRADYVRARFSPETLGQRTLTLYTAQEHSDG</sequence>
<organism evidence="4 5">
    <name type="scientific">Tropicibacter naphthalenivorans</name>
    <dbReference type="NCBI Taxonomy" id="441103"/>
    <lineage>
        <taxon>Bacteria</taxon>
        <taxon>Pseudomonadati</taxon>
        <taxon>Pseudomonadota</taxon>
        <taxon>Alphaproteobacteria</taxon>
        <taxon>Rhodobacterales</taxon>
        <taxon>Roseobacteraceae</taxon>
        <taxon>Tropicibacter</taxon>
    </lineage>
</organism>
<dbReference type="PANTHER" id="PTHR12526:SF510">
    <property type="entry name" value="D-INOSITOL 3-PHOSPHATE GLYCOSYLTRANSFERASE"/>
    <property type="match status" value="1"/>
</dbReference>
<name>A0A0P1H2G7_9RHOB</name>
<dbReference type="InterPro" id="IPR001296">
    <property type="entry name" value="Glyco_trans_1"/>
</dbReference>
<keyword evidence="1" id="KW-0328">Glycosyltransferase</keyword>
<protein>
    <submittedName>
        <fullName evidence="4">Vi polysaccharide biosynthesis protein TviE</fullName>
    </submittedName>
</protein>
<dbReference type="InterPro" id="IPR011990">
    <property type="entry name" value="TPR-like_helical_dom_sf"/>
</dbReference>
<dbReference type="RefSeq" id="WP_058249572.1">
    <property type="nucleotide sequence ID" value="NZ_CYSE01000020.1"/>
</dbReference>
<dbReference type="Gene3D" id="1.25.40.10">
    <property type="entry name" value="Tetratricopeptide repeat domain"/>
    <property type="match status" value="1"/>
</dbReference>
<dbReference type="EMBL" id="CYSE01000020">
    <property type="protein sequence ID" value="CUH82684.1"/>
    <property type="molecule type" value="Genomic_DNA"/>
</dbReference>
<evidence type="ECO:0000313" key="5">
    <source>
        <dbReference type="Proteomes" id="UP000054935"/>
    </source>
</evidence>
<dbReference type="STRING" id="441103.TRN7648_04227"/>
<keyword evidence="2" id="KW-0808">Transferase</keyword>
<accession>A0A0P1H2G7</accession>
<evidence type="ECO:0000259" key="3">
    <source>
        <dbReference type="Pfam" id="PF00534"/>
    </source>
</evidence>
<gene>
    <name evidence="4" type="ORF">TRN7648_04227</name>
</gene>
<dbReference type="SUPFAM" id="SSF53756">
    <property type="entry name" value="UDP-Glycosyltransferase/glycogen phosphorylase"/>
    <property type="match status" value="1"/>
</dbReference>